<evidence type="ECO:0000256" key="7">
    <source>
        <dbReference type="HAMAP-Rule" id="MF_02065"/>
    </source>
</evidence>
<dbReference type="Pfam" id="PF02618">
    <property type="entry name" value="YceG"/>
    <property type="match status" value="1"/>
</dbReference>
<dbReference type="NCBIfam" id="TIGR00247">
    <property type="entry name" value="endolytic transglycosylase MltG"/>
    <property type="match status" value="1"/>
</dbReference>
<dbReference type="EC" id="4.2.2.29" evidence="7"/>
<dbReference type="HAMAP" id="MF_02065">
    <property type="entry name" value="MltG"/>
    <property type="match status" value="1"/>
</dbReference>
<evidence type="ECO:0000256" key="2">
    <source>
        <dbReference type="ARBA" id="ARBA00022692"/>
    </source>
</evidence>
<dbReference type="PANTHER" id="PTHR30518:SF2">
    <property type="entry name" value="ENDOLYTIC MUREIN TRANSGLYCOSYLASE"/>
    <property type="match status" value="1"/>
</dbReference>
<comment type="caution">
    <text evidence="9">The sequence shown here is derived from an EMBL/GenBank/DDBJ whole genome shotgun (WGS) entry which is preliminary data.</text>
</comment>
<evidence type="ECO:0000256" key="3">
    <source>
        <dbReference type="ARBA" id="ARBA00022989"/>
    </source>
</evidence>
<feature type="compositionally biased region" description="Basic and acidic residues" evidence="8">
    <location>
        <begin position="1"/>
        <end position="17"/>
    </location>
</feature>
<keyword evidence="2 7" id="KW-0812">Transmembrane</keyword>
<evidence type="ECO:0000313" key="9">
    <source>
        <dbReference type="EMBL" id="MCG4610397.1"/>
    </source>
</evidence>
<dbReference type="RefSeq" id="WP_237966617.1">
    <property type="nucleotide sequence ID" value="NZ_JAKNHQ010000005.1"/>
</dbReference>
<dbReference type="PANTHER" id="PTHR30518">
    <property type="entry name" value="ENDOLYTIC MUREIN TRANSGLYCOSYLASE"/>
    <property type="match status" value="1"/>
</dbReference>
<keyword evidence="10" id="KW-1185">Reference proteome</keyword>
<evidence type="ECO:0000256" key="1">
    <source>
        <dbReference type="ARBA" id="ARBA00022475"/>
    </source>
</evidence>
<feature type="region of interest" description="Disordered" evidence="8">
    <location>
        <begin position="1"/>
        <end position="54"/>
    </location>
</feature>
<proteinExistence type="inferred from homology"/>
<feature type="transmembrane region" description="Helical" evidence="7">
    <location>
        <begin position="85"/>
        <end position="107"/>
    </location>
</feature>
<feature type="region of interest" description="Disordered" evidence="8">
    <location>
        <begin position="60"/>
        <end position="79"/>
    </location>
</feature>
<reference evidence="9 10" key="1">
    <citation type="submission" date="2022-01" db="EMBL/GenBank/DDBJ databases">
        <title>Collection of gut derived symbiotic bacterial strains cultured from healthy donors.</title>
        <authorList>
            <person name="Lin H."/>
            <person name="Kohout C."/>
            <person name="Waligurski E."/>
            <person name="Pamer E.G."/>
        </authorList>
    </citation>
    <scope>NUCLEOTIDE SEQUENCE [LARGE SCALE GENOMIC DNA]</scope>
    <source>
        <strain evidence="9 10">DFI.7.58</strain>
    </source>
</reference>
<evidence type="ECO:0000256" key="6">
    <source>
        <dbReference type="ARBA" id="ARBA00023316"/>
    </source>
</evidence>
<comment type="subcellular location">
    <subcellularLocation>
        <location evidence="7">Cell membrane</location>
        <topology evidence="7">Single-pass membrane protein</topology>
    </subcellularLocation>
</comment>
<evidence type="ECO:0000256" key="4">
    <source>
        <dbReference type="ARBA" id="ARBA00023136"/>
    </source>
</evidence>
<keyword evidence="5 7" id="KW-0456">Lyase</keyword>
<evidence type="ECO:0000256" key="8">
    <source>
        <dbReference type="SAM" id="MobiDB-lite"/>
    </source>
</evidence>
<organism evidence="9 10">
    <name type="scientific">Anaeromassilibacillus senegalensis</name>
    <dbReference type="NCBI Taxonomy" id="1673717"/>
    <lineage>
        <taxon>Bacteria</taxon>
        <taxon>Bacillati</taxon>
        <taxon>Bacillota</taxon>
        <taxon>Clostridia</taxon>
        <taxon>Eubacteriales</taxon>
        <taxon>Acutalibacteraceae</taxon>
        <taxon>Anaeromassilibacillus</taxon>
    </lineage>
</organism>
<name>A0ABS9MHV5_9FIRM</name>
<gene>
    <name evidence="7 9" type="primary">mltG</name>
    <name evidence="9" type="ORF">L0P57_05565</name>
</gene>
<feature type="site" description="Important for catalytic activity" evidence="7">
    <location>
        <position position="310"/>
    </location>
</feature>
<dbReference type="Gene3D" id="3.30.1490.480">
    <property type="entry name" value="Endolytic murein transglycosylase"/>
    <property type="match status" value="1"/>
</dbReference>
<evidence type="ECO:0000313" key="10">
    <source>
        <dbReference type="Proteomes" id="UP001298681"/>
    </source>
</evidence>
<keyword evidence="6 7" id="KW-0961">Cell wall biogenesis/degradation</keyword>
<dbReference type="EMBL" id="JAKNHQ010000005">
    <property type="protein sequence ID" value="MCG4610397.1"/>
    <property type="molecule type" value="Genomic_DNA"/>
</dbReference>
<dbReference type="InterPro" id="IPR003770">
    <property type="entry name" value="MLTG-like"/>
</dbReference>
<keyword evidence="4 7" id="KW-0472">Membrane</keyword>
<accession>A0ABS9MHV5</accession>
<sequence>MNDDKRNEELRRRKIENFRVQIPEDSFPQESGRSPREEPPAINSYSRPEKNHRAADVRMAERKAAQRAAKAHKKRNKQKRGKNKLFFRLVWLMMVLFIGVALAQYAVTGINDMLAIGRDAVNVTVDIPKGASTDQIAQVLQEAGVIQRSDFFKLYSAMTKADGHYNNGTYKLNTSMDYEAIINNLQSNANRVDIVKITFTEGMNALEIAQLLEENGVCSQEDALNYINSNALDSKYDFLQQLTGDRYYHMEGYLFPDTYEFFKDESPEDAILKLVNNCDRKLTDEIRQEITASGMTIDQVMTLASMIQAEAADEDDMYMISSVFHNRLNSDGSNGLRRLQSDPTMYYPYRTRDAIPEDIRETYSSKYNTYEIEGLPAGPICNPGSKAIDAALHPADTNYYYFCHDADRNAYYAETLEQHQQNLQKAGLR</sequence>
<keyword evidence="3 7" id="KW-1133">Transmembrane helix</keyword>
<comment type="function">
    <text evidence="7">Functions as a peptidoglycan terminase that cleaves nascent peptidoglycan strands endolytically to terminate their elongation.</text>
</comment>
<feature type="compositionally biased region" description="Basic residues" evidence="8">
    <location>
        <begin position="69"/>
        <end position="79"/>
    </location>
</feature>
<comment type="similarity">
    <text evidence="7">Belongs to the transglycosylase MltG family.</text>
</comment>
<evidence type="ECO:0000256" key="5">
    <source>
        <dbReference type="ARBA" id="ARBA00023239"/>
    </source>
</evidence>
<comment type="catalytic activity">
    <reaction evidence="7">
        <text>a peptidoglycan chain = a peptidoglycan chain with N-acetyl-1,6-anhydromuramyl-[peptide] at the reducing end + a peptidoglycan chain with N-acetylglucosamine at the non-reducing end.</text>
        <dbReference type="EC" id="4.2.2.29"/>
    </reaction>
</comment>
<dbReference type="Proteomes" id="UP001298681">
    <property type="component" value="Unassembled WGS sequence"/>
</dbReference>
<keyword evidence="1 7" id="KW-1003">Cell membrane</keyword>
<protein>
    <recommendedName>
        <fullName evidence="7">Endolytic murein transglycosylase</fullName>
        <ecNumber evidence="7">4.2.2.29</ecNumber>
    </recommendedName>
    <alternativeName>
        <fullName evidence="7">Peptidoglycan lytic transglycosylase</fullName>
    </alternativeName>
    <alternativeName>
        <fullName evidence="7">Peptidoglycan polymerization terminase</fullName>
    </alternativeName>
</protein>